<dbReference type="Proteomes" id="UP000250369">
    <property type="component" value="Unassembled WGS sequence"/>
</dbReference>
<name>A0A329MQK7_9BACL</name>
<comment type="caution">
    <text evidence="1">The sequence shown here is derived from an EMBL/GenBank/DDBJ whole genome shotgun (WGS) entry which is preliminary data.</text>
</comment>
<protein>
    <submittedName>
        <fullName evidence="1">Uncharacterized protein</fullName>
    </submittedName>
</protein>
<organism evidence="1 2">
    <name type="scientific">Paenibacillus contaminans</name>
    <dbReference type="NCBI Taxonomy" id="450362"/>
    <lineage>
        <taxon>Bacteria</taxon>
        <taxon>Bacillati</taxon>
        <taxon>Bacillota</taxon>
        <taxon>Bacilli</taxon>
        <taxon>Bacillales</taxon>
        <taxon>Paenibacillaceae</taxon>
        <taxon>Paenibacillus</taxon>
    </lineage>
</organism>
<reference evidence="1 2" key="1">
    <citation type="journal article" date="2009" name="Int. J. Syst. Evol. Microbiol.">
        <title>Paenibacillus contaminans sp. nov., isolated from a contaminated laboratory plate.</title>
        <authorList>
            <person name="Chou J.H."/>
            <person name="Lee J.H."/>
            <person name="Lin M.C."/>
            <person name="Chang P.S."/>
            <person name="Arun A.B."/>
            <person name="Young C.C."/>
            <person name="Chen W.M."/>
        </authorList>
    </citation>
    <scope>NUCLEOTIDE SEQUENCE [LARGE SCALE GENOMIC DNA]</scope>
    <source>
        <strain evidence="1 2">CKOBP-6</strain>
    </source>
</reference>
<accession>A0A329MQK7</accession>
<gene>
    <name evidence="1" type="ORF">DQG23_04380</name>
</gene>
<sequence length="89" mass="10185">MRQIIKVGKTHQIIFTTNTTTPINEEIINTTPQILVMIKSASSGSRSFVDRNDLFHEDFGYLTNLIPKYIRRAKKTAMNIFASILIFPL</sequence>
<keyword evidence="2" id="KW-1185">Reference proteome</keyword>
<proteinExistence type="predicted"/>
<evidence type="ECO:0000313" key="2">
    <source>
        <dbReference type="Proteomes" id="UP000250369"/>
    </source>
</evidence>
<dbReference type="EMBL" id="QMFB01000002">
    <property type="protein sequence ID" value="RAV22195.1"/>
    <property type="molecule type" value="Genomic_DNA"/>
</dbReference>
<dbReference type="AlphaFoldDB" id="A0A329MQK7"/>
<evidence type="ECO:0000313" key="1">
    <source>
        <dbReference type="EMBL" id="RAV22195.1"/>
    </source>
</evidence>